<feature type="binding site" evidence="7">
    <location>
        <position position="40"/>
    </location>
    <ligand>
        <name>Zn(2+)</name>
        <dbReference type="ChEBI" id="CHEBI:29105"/>
    </ligand>
</feature>
<dbReference type="InterPro" id="IPR027491">
    <property type="entry name" value="Ribosomal_bL31_A"/>
</dbReference>
<evidence type="ECO:0000256" key="7">
    <source>
        <dbReference type="HAMAP-Rule" id="MF_00501"/>
    </source>
</evidence>
<keyword evidence="4 7" id="KW-0689">Ribosomal protein</keyword>
<dbReference type="HAMAP" id="MF_00501">
    <property type="entry name" value="Ribosomal_bL31_1"/>
    <property type="match status" value="1"/>
</dbReference>
<proteinExistence type="inferred from homology"/>
<evidence type="ECO:0000256" key="1">
    <source>
        <dbReference type="ARBA" id="ARBA00009296"/>
    </source>
</evidence>
<evidence type="ECO:0000313" key="9">
    <source>
        <dbReference type="EMBL" id="PIY62901.1"/>
    </source>
</evidence>
<dbReference type="NCBIfam" id="NF000612">
    <property type="entry name" value="PRK00019.1"/>
    <property type="match status" value="1"/>
</dbReference>
<name>A0A2M7QBA6_9BACT</name>
<dbReference type="AlphaFoldDB" id="A0A2M7QBA6"/>
<comment type="similarity">
    <text evidence="1 7">Belongs to the bacterial ribosomal protein bL31 family. Type A subfamily.</text>
</comment>
<keyword evidence="7" id="KW-0862">Zinc</keyword>
<dbReference type="SUPFAM" id="SSF143800">
    <property type="entry name" value="L28p-like"/>
    <property type="match status" value="1"/>
</dbReference>
<dbReference type="PRINTS" id="PR01249">
    <property type="entry name" value="RIBOSOMALL31"/>
</dbReference>
<feature type="region of interest" description="Disordered" evidence="8">
    <location>
        <begin position="71"/>
        <end position="91"/>
    </location>
</feature>
<keyword evidence="2 7" id="KW-0699">rRNA-binding</keyword>
<dbReference type="GO" id="GO:0046872">
    <property type="term" value="F:metal ion binding"/>
    <property type="evidence" value="ECO:0007669"/>
    <property type="project" value="UniProtKB-KW"/>
</dbReference>
<dbReference type="GO" id="GO:1990904">
    <property type="term" value="C:ribonucleoprotein complex"/>
    <property type="evidence" value="ECO:0007669"/>
    <property type="project" value="UniProtKB-KW"/>
</dbReference>
<feature type="binding site" evidence="7">
    <location>
        <position position="37"/>
    </location>
    <ligand>
        <name>Zn(2+)</name>
        <dbReference type="ChEBI" id="CHEBI:29105"/>
    </ligand>
</feature>
<evidence type="ECO:0000256" key="4">
    <source>
        <dbReference type="ARBA" id="ARBA00022980"/>
    </source>
</evidence>
<dbReference type="GO" id="GO:0019843">
    <property type="term" value="F:rRNA binding"/>
    <property type="evidence" value="ECO:0007669"/>
    <property type="project" value="UniProtKB-KW"/>
</dbReference>
<dbReference type="NCBIfam" id="TIGR00105">
    <property type="entry name" value="L31"/>
    <property type="match status" value="1"/>
</dbReference>
<keyword evidence="7" id="KW-0479">Metal-binding</keyword>
<comment type="caution">
    <text evidence="9">The sequence shown here is derived from an EMBL/GenBank/DDBJ whole genome shotgun (WGS) entry which is preliminary data.</text>
</comment>
<comment type="cofactor">
    <cofactor evidence="7">
        <name>Zn(2+)</name>
        <dbReference type="ChEBI" id="CHEBI:29105"/>
    </cofactor>
    <text evidence="7">Binds 1 zinc ion per subunit.</text>
</comment>
<keyword evidence="3 7" id="KW-0694">RNA-binding</keyword>
<sequence>MKKGIHPTYYPDAKVTCACGNTFTVGATIKEINVELCSNCHPFFTGKQKLVDTARRVEKFEERSAKKSVAAVDSKKKKVARRKTASKQDEK</sequence>
<evidence type="ECO:0000256" key="6">
    <source>
        <dbReference type="ARBA" id="ARBA00035687"/>
    </source>
</evidence>
<feature type="binding site" evidence="7">
    <location>
        <position position="17"/>
    </location>
    <ligand>
        <name>Zn(2+)</name>
        <dbReference type="ChEBI" id="CHEBI:29105"/>
    </ligand>
</feature>
<dbReference type="Gene3D" id="4.10.830.30">
    <property type="entry name" value="Ribosomal protein L31"/>
    <property type="match status" value="1"/>
</dbReference>
<dbReference type="EMBL" id="PFLC01000024">
    <property type="protein sequence ID" value="PIY62901.1"/>
    <property type="molecule type" value="Genomic_DNA"/>
</dbReference>
<dbReference type="Pfam" id="PF01197">
    <property type="entry name" value="Ribosomal_L31"/>
    <property type="match status" value="1"/>
</dbReference>
<evidence type="ECO:0000313" key="10">
    <source>
        <dbReference type="Proteomes" id="UP000230973"/>
    </source>
</evidence>
<dbReference type="PANTHER" id="PTHR33280">
    <property type="entry name" value="50S RIBOSOMAL PROTEIN L31, CHLOROPLASTIC"/>
    <property type="match status" value="1"/>
</dbReference>
<dbReference type="Proteomes" id="UP000230973">
    <property type="component" value="Unassembled WGS sequence"/>
</dbReference>
<protein>
    <recommendedName>
        <fullName evidence="6 7">Large ribosomal subunit protein bL31</fullName>
    </recommendedName>
</protein>
<feature type="compositionally biased region" description="Basic residues" evidence="8">
    <location>
        <begin position="75"/>
        <end position="85"/>
    </location>
</feature>
<dbReference type="PANTHER" id="PTHR33280:SF1">
    <property type="entry name" value="LARGE RIBOSOMAL SUBUNIT PROTEIN BL31C"/>
    <property type="match status" value="1"/>
</dbReference>
<dbReference type="InterPro" id="IPR002150">
    <property type="entry name" value="Ribosomal_bL31"/>
</dbReference>
<dbReference type="GO" id="GO:0003735">
    <property type="term" value="F:structural constituent of ribosome"/>
    <property type="evidence" value="ECO:0007669"/>
    <property type="project" value="InterPro"/>
</dbReference>
<dbReference type="InterPro" id="IPR042105">
    <property type="entry name" value="Ribosomal_bL31_sf"/>
</dbReference>
<evidence type="ECO:0000256" key="2">
    <source>
        <dbReference type="ARBA" id="ARBA00022730"/>
    </source>
</evidence>
<organism evidence="9 10">
    <name type="scientific">Candidatus Uhrbacteria bacterium CG_4_10_14_0_8_um_filter_58_22</name>
    <dbReference type="NCBI Taxonomy" id="1975029"/>
    <lineage>
        <taxon>Bacteria</taxon>
        <taxon>Candidatus Uhriibacteriota</taxon>
    </lineage>
</organism>
<accession>A0A2M7QBA6</accession>
<dbReference type="InterPro" id="IPR034704">
    <property type="entry name" value="Ribosomal_bL28/bL31-like_sf"/>
</dbReference>
<feature type="binding site" evidence="7">
    <location>
        <position position="19"/>
    </location>
    <ligand>
        <name>Zn(2+)</name>
        <dbReference type="ChEBI" id="CHEBI:29105"/>
    </ligand>
</feature>
<keyword evidence="5 7" id="KW-0687">Ribonucleoprotein</keyword>
<evidence type="ECO:0000256" key="8">
    <source>
        <dbReference type="SAM" id="MobiDB-lite"/>
    </source>
</evidence>
<comment type="function">
    <text evidence="7">Binds the 23S rRNA.</text>
</comment>
<dbReference type="GO" id="GO:0005840">
    <property type="term" value="C:ribosome"/>
    <property type="evidence" value="ECO:0007669"/>
    <property type="project" value="UniProtKB-KW"/>
</dbReference>
<evidence type="ECO:0000256" key="5">
    <source>
        <dbReference type="ARBA" id="ARBA00023274"/>
    </source>
</evidence>
<evidence type="ECO:0000256" key="3">
    <source>
        <dbReference type="ARBA" id="ARBA00022884"/>
    </source>
</evidence>
<gene>
    <name evidence="7" type="primary">rpmE</name>
    <name evidence="9" type="ORF">COY93_01885</name>
</gene>
<dbReference type="GO" id="GO:0006412">
    <property type="term" value="P:translation"/>
    <property type="evidence" value="ECO:0007669"/>
    <property type="project" value="UniProtKB-UniRule"/>
</dbReference>
<comment type="subunit">
    <text evidence="7">Part of the 50S ribosomal subunit.</text>
</comment>
<reference evidence="10" key="1">
    <citation type="submission" date="2017-09" db="EMBL/GenBank/DDBJ databases">
        <title>Depth-based differentiation of microbial function through sediment-hosted aquifers and enrichment of novel symbionts in the deep terrestrial subsurface.</title>
        <authorList>
            <person name="Probst A.J."/>
            <person name="Ladd B."/>
            <person name="Jarett J.K."/>
            <person name="Geller-Mcgrath D.E."/>
            <person name="Sieber C.M.K."/>
            <person name="Emerson J.B."/>
            <person name="Anantharaman K."/>
            <person name="Thomas B.C."/>
            <person name="Malmstrom R."/>
            <person name="Stieglmeier M."/>
            <person name="Klingl A."/>
            <person name="Woyke T."/>
            <person name="Ryan C.M."/>
            <person name="Banfield J.F."/>
        </authorList>
    </citation>
    <scope>NUCLEOTIDE SEQUENCE [LARGE SCALE GENOMIC DNA]</scope>
</reference>